<keyword evidence="1" id="KW-0472">Membrane</keyword>
<accession>A0A0D9W2P8</accession>
<feature type="transmembrane region" description="Helical" evidence="1">
    <location>
        <begin position="12"/>
        <end position="35"/>
    </location>
</feature>
<reference evidence="3" key="2">
    <citation type="submission" date="2013-12" db="EMBL/GenBank/DDBJ databases">
        <authorList>
            <person name="Yu Y."/>
            <person name="Lee S."/>
            <person name="de Baynast K."/>
            <person name="Wissotski M."/>
            <person name="Liu L."/>
            <person name="Talag J."/>
            <person name="Goicoechea J."/>
            <person name="Angelova A."/>
            <person name="Jetty R."/>
            <person name="Kudrna D."/>
            <person name="Golser W."/>
            <person name="Rivera L."/>
            <person name="Zhang J."/>
            <person name="Wing R."/>
        </authorList>
    </citation>
    <scope>NUCLEOTIDE SEQUENCE</scope>
</reference>
<evidence type="ECO:0000256" key="1">
    <source>
        <dbReference type="SAM" id="Phobius"/>
    </source>
</evidence>
<protein>
    <submittedName>
        <fullName evidence="2">Uncharacterized protein</fullName>
    </submittedName>
</protein>
<proteinExistence type="predicted"/>
<keyword evidence="3" id="KW-1185">Reference proteome</keyword>
<sequence length="89" mass="9868">MERRCVTPLGHNVSFFIVFTAVCASTSSSSALVVISRQVLRRLLQAPPPCLPQAATVGRSRLVVQLPLHRLPTLPSPRWSCYITFVFDC</sequence>
<evidence type="ECO:0000313" key="3">
    <source>
        <dbReference type="Proteomes" id="UP000032180"/>
    </source>
</evidence>
<dbReference type="HOGENOM" id="CLU_2458057_0_0_1"/>
<dbReference type="Proteomes" id="UP000032180">
    <property type="component" value="Chromosome 4"/>
</dbReference>
<keyword evidence="1" id="KW-1133">Transmembrane helix</keyword>
<dbReference type="Gramene" id="LPERR04G02910.1">
    <property type="protein sequence ID" value="LPERR04G02910.1"/>
    <property type="gene ID" value="LPERR04G02910"/>
</dbReference>
<keyword evidence="1" id="KW-0812">Transmembrane</keyword>
<reference evidence="2 3" key="1">
    <citation type="submission" date="2012-08" db="EMBL/GenBank/DDBJ databases">
        <title>Oryza genome evolution.</title>
        <authorList>
            <person name="Wing R.A."/>
        </authorList>
    </citation>
    <scope>NUCLEOTIDE SEQUENCE</scope>
</reference>
<evidence type="ECO:0000313" key="2">
    <source>
        <dbReference type="EnsemblPlants" id="LPERR04G02910.1"/>
    </source>
</evidence>
<reference evidence="2" key="3">
    <citation type="submission" date="2015-04" db="UniProtKB">
        <authorList>
            <consortium name="EnsemblPlants"/>
        </authorList>
    </citation>
    <scope>IDENTIFICATION</scope>
</reference>
<dbReference type="EnsemblPlants" id="LPERR04G02910.1">
    <property type="protein sequence ID" value="LPERR04G02910.1"/>
    <property type="gene ID" value="LPERR04G02910"/>
</dbReference>
<organism evidence="2 3">
    <name type="scientific">Leersia perrieri</name>
    <dbReference type="NCBI Taxonomy" id="77586"/>
    <lineage>
        <taxon>Eukaryota</taxon>
        <taxon>Viridiplantae</taxon>
        <taxon>Streptophyta</taxon>
        <taxon>Embryophyta</taxon>
        <taxon>Tracheophyta</taxon>
        <taxon>Spermatophyta</taxon>
        <taxon>Magnoliopsida</taxon>
        <taxon>Liliopsida</taxon>
        <taxon>Poales</taxon>
        <taxon>Poaceae</taxon>
        <taxon>BOP clade</taxon>
        <taxon>Oryzoideae</taxon>
        <taxon>Oryzeae</taxon>
        <taxon>Oryzinae</taxon>
        <taxon>Leersia</taxon>
    </lineage>
</organism>
<dbReference type="AlphaFoldDB" id="A0A0D9W2P8"/>
<name>A0A0D9W2P8_9ORYZ</name>